<name>A0ABU2YET4_9FLAO</name>
<sequence>MSYSISATAAPKKEGVVNLNETFTPFGISKNVQQALPSPAHLFLGSLAACILKNIHRFSIMMNFDYQEATIIVSSNYAQKPSRLENINYKVEIVSNEDRINTLLLQRNLSKFGTIYNMIASSTEVSGTVTHKRTQIGLHKES</sequence>
<evidence type="ECO:0000313" key="2">
    <source>
        <dbReference type="Proteomes" id="UP001254488"/>
    </source>
</evidence>
<dbReference type="EMBL" id="JAVRHZ010000005">
    <property type="protein sequence ID" value="MDT0556169.1"/>
    <property type="molecule type" value="Genomic_DNA"/>
</dbReference>
<gene>
    <name evidence="1" type="ORF">RM538_09145</name>
</gene>
<dbReference type="InterPro" id="IPR015946">
    <property type="entry name" value="KH_dom-like_a/b"/>
</dbReference>
<dbReference type="RefSeq" id="WP_311333124.1">
    <property type="nucleotide sequence ID" value="NZ_JAVRHZ010000005.1"/>
</dbReference>
<dbReference type="Proteomes" id="UP001254488">
    <property type="component" value="Unassembled WGS sequence"/>
</dbReference>
<reference evidence="1 2" key="1">
    <citation type="submission" date="2023-09" db="EMBL/GenBank/DDBJ databases">
        <authorList>
            <person name="Rey-Velasco X."/>
        </authorList>
    </citation>
    <scope>NUCLEOTIDE SEQUENCE [LARGE SCALE GENOMIC DNA]</scope>
    <source>
        <strain evidence="1 2">W242</strain>
    </source>
</reference>
<dbReference type="InterPro" id="IPR003718">
    <property type="entry name" value="OsmC/Ohr_fam"/>
</dbReference>
<dbReference type="Gene3D" id="3.30.300.20">
    <property type="match status" value="1"/>
</dbReference>
<protein>
    <submittedName>
        <fullName evidence="1">OsmC family protein</fullName>
    </submittedName>
</protein>
<dbReference type="SUPFAM" id="SSF82784">
    <property type="entry name" value="OsmC-like"/>
    <property type="match status" value="1"/>
</dbReference>
<accession>A0ABU2YET4</accession>
<dbReference type="InterPro" id="IPR036102">
    <property type="entry name" value="OsmC/Ohrsf"/>
</dbReference>
<evidence type="ECO:0000313" key="1">
    <source>
        <dbReference type="EMBL" id="MDT0556169.1"/>
    </source>
</evidence>
<comment type="caution">
    <text evidence="1">The sequence shown here is derived from an EMBL/GenBank/DDBJ whole genome shotgun (WGS) entry which is preliminary data.</text>
</comment>
<keyword evidence="2" id="KW-1185">Reference proteome</keyword>
<organism evidence="1 2">
    <name type="scientific">Patiriisocius hiemis</name>
    <dbReference type="NCBI Taxonomy" id="3075604"/>
    <lineage>
        <taxon>Bacteria</taxon>
        <taxon>Pseudomonadati</taxon>
        <taxon>Bacteroidota</taxon>
        <taxon>Flavobacteriia</taxon>
        <taxon>Flavobacteriales</taxon>
        <taxon>Flavobacteriaceae</taxon>
        <taxon>Patiriisocius</taxon>
    </lineage>
</organism>
<dbReference type="Pfam" id="PF02566">
    <property type="entry name" value="OsmC"/>
    <property type="match status" value="1"/>
</dbReference>
<proteinExistence type="predicted"/>